<dbReference type="OrthoDB" id="9783299at2"/>
<proteinExistence type="predicted"/>
<accession>A0A285CTI0</accession>
<protein>
    <submittedName>
        <fullName evidence="1">Uncharacterized protein</fullName>
    </submittedName>
</protein>
<evidence type="ECO:0000313" key="1">
    <source>
        <dbReference type="EMBL" id="SNX70880.1"/>
    </source>
</evidence>
<gene>
    <name evidence="1" type="ORF">SAMN05877753_104413</name>
</gene>
<reference evidence="1 2" key="1">
    <citation type="submission" date="2017-08" db="EMBL/GenBank/DDBJ databases">
        <authorList>
            <person name="de Groot N.N."/>
        </authorList>
    </citation>
    <scope>NUCLEOTIDE SEQUENCE [LARGE SCALE GENOMIC DNA]</scope>
    <source>
        <strain evidence="1 2">JC228</strain>
    </source>
</reference>
<keyword evidence="2" id="KW-1185">Reference proteome</keyword>
<dbReference type="AlphaFoldDB" id="A0A285CTI0"/>
<organism evidence="1 2">
    <name type="scientific">Bacillus oleivorans</name>
    <dbReference type="NCBI Taxonomy" id="1448271"/>
    <lineage>
        <taxon>Bacteria</taxon>
        <taxon>Bacillati</taxon>
        <taxon>Bacillota</taxon>
        <taxon>Bacilli</taxon>
        <taxon>Bacillales</taxon>
        <taxon>Bacillaceae</taxon>
        <taxon>Bacillus</taxon>
    </lineage>
</organism>
<evidence type="ECO:0000313" key="2">
    <source>
        <dbReference type="Proteomes" id="UP000219546"/>
    </source>
</evidence>
<dbReference type="RefSeq" id="WP_097158785.1">
    <property type="nucleotide sequence ID" value="NZ_JBEPMQ010000006.1"/>
</dbReference>
<name>A0A285CTI0_9BACI</name>
<dbReference type="EMBL" id="OAOP01000004">
    <property type="protein sequence ID" value="SNX70880.1"/>
    <property type="molecule type" value="Genomic_DNA"/>
</dbReference>
<sequence>MSMDHHLFENWFYEENLTITYYMLADKYRYTNRELHHKHGIQYLAHLQKMEQLFDALQQHIPFYKQYIASKFENPVDYQRVMSSTYMLLADKYKFSNPQLHIYFYQKFLRHVQLLEESFLKIQQNELFKNEGPWTMWQYHGRLAATFLKLAKKYEYINVNTHAYYEKLYLYHLELMEKSFLKMAG</sequence>
<dbReference type="Proteomes" id="UP000219546">
    <property type="component" value="Unassembled WGS sequence"/>
</dbReference>